<dbReference type="AlphaFoldDB" id="V3ZF72"/>
<dbReference type="KEGG" id="lgi:LOTGIDRAFT_229792"/>
<name>V3ZF72_LOTGI</name>
<protein>
    <recommendedName>
        <fullName evidence="3">SYO1-like TPR repeats domain-containing protein</fullName>
    </recommendedName>
</protein>
<dbReference type="GO" id="GO:0051082">
    <property type="term" value="F:unfolded protein binding"/>
    <property type="evidence" value="ECO:0007669"/>
    <property type="project" value="TreeGrafter"/>
</dbReference>
<dbReference type="InterPro" id="IPR016024">
    <property type="entry name" value="ARM-type_fold"/>
</dbReference>
<feature type="region of interest" description="Disordered" evidence="2">
    <location>
        <begin position="1"/>
        <end position="20"/>
    </location>
</feature>
<dbReference type="RefSeq" id="XP_009066560.1">
    <property type="nucleotide sequence ID" value="XM_009068312.1"/>
</dbReference>
<dbReference type="InterPro" id="IPR057990">
    <property type="entry name" value="TPR_SYO1"/>
</dbReference>
<dbReference type="PANTHER" id="PTHR13347:SF1">
    <property type="entry name" value="HEAT REPEAT-CONTAINING PROTEIN 3"/>
    <property type="match status" value="1"/>
</dbReference>
<dbReference type="InterPro" id="IPR052616">
    <property type="entry name" value="SYO1-like"/>
</dbReference>
<dbReference type="OMA" id="ENELHAD"/>
<gene>
    <name evidence="4" type="ORF">LOTGIDRAFT_229792</name>
</gene>
<sequence>MGKDRKKKFKVPKQRPTGLPSVREFEEELRNGGGDSIDSINSDTSTVVAEVLEKLQSGQVEEREIGCSILVGLVSQSEAISTLLKHNIIRILGPLIVDPSPDVRCRSLGVLRNISVDGGHAVCEEMIQKDVMTPLVALFHKYGISWNPEEETKSTDSAVDIYIEAVHLLWNLCESSDIAVKIFNKENLIQHLLPCLNYETYTFPLAVAVAQCLHTVAEDNKQMGIFCKQGEVMGKLQQLTTIACDTTDAFLLRTLSTGIIVNIYGEELVSVNSSLVSAIIKSAAEVLDMNIRDNINTYIHSTENGNGLTVNTEVMEGAEHLPEESISSLTNPSDDNSKELTDIENLLNAQRLSSEIIANLCCSDDDGFEELHESSSTEDLTTDTDMGTSFSPLCLSSEVHSEFLTHSIFSKLLDKAECLTEEQKTVLQRNSQGQKVLRSYMQVQEHSLLSAHNMINAIDDKDLGGLQKLETVWEGLAKLSTSKQASEDKSFLEAVTSAMRAVIQKLSQLKSSNFEDITKNDLEYLYNISITSDNTIKINIIRIVSTIGCILATNLQPHPMLKDIGVFLIKNCRDPDLLVTAEALDSIFDVFGEDHIDSIVKEINLIQELRTILPPLKAKISKQKKILGDKYPIVATARTNLIKFIRYKS</sequence>
<dbReference type="CTD" id="20248107"/>
<dbReference type="Proteomes" id="UP000030746">
    <property type="component" value="Unassembled WGS sequence"/>
</dbReference>
<dbReference type="PANTHER" id="PTHR13347">
    <property type="entry name" value="HEAT REPEAT-CONTAINING PROTEIN 3"/>
    <property type="match status" value="1"/>
</dbReference>
<keyword evidence="5" id="KW-1185">Reference proteome</keyword>
<evidence type="ECO:0000256" key="2">
    <source>
        <dbReference type="SAM" id="MobiDB-lite"/>
    </source>
</evidence>
<comment type="similarity">
    <text evidence="1">Belongs to the nuclear import and ribosome assembly adapter family.</text>
</comment>
<dbReference type="OrthoDB" id="288703at2759"/>
<evidence type="ECO:0000259" key="3">
    <source>
        <dbReference type="Pfam" id="PF25567"/>
    </source>
</evidence>
<dbReference type="SMART" id="SM00185">
    <property type="entry name" value="ARM"/>
    <property type="match status" value="3"/>
</dbReference>
<evidence type="ECO:0000313" key="4">
    <source>
        <dbReference type="EMBL" id="ESO82767.1"/>
    </source>
</evidence>
<organism evidence="4 5">
    <name type="scientific">Lottia gigantea</name>
    <name type="common">Giant owl limpet</name>
    <dbReference type="NCBI Taxonomy" id="225164"/>
    <lineage>
        <taxon>Eukaryota</taxon>
        <taxon>Metazoa</taxon>
        <taxon>Spiralia</taxon>
        <taxon>Lophotrochozoa</taxon>
        <taxon>Mollusca</taxon>
        <taxon>Gastropoda</taxon>
        <taxon>Patellogastropoda</taxon>
        <taxon>Lottioidea</taxon>
        <taxon>Lottiidae</taxon>
        <taxon>Lottia</taxon>
    </lineage>
</organism>
<dbReference type="Pfam" id="PF25567">
    <property type="entry name" value="TPR_SYO1"/>
    <property type="match status" value="1"/>
</dbReference>
<dbReference type="Gene3D" id="1.25.10.10">
    <property type="entry name" value="Leucine-rich Repeat Variant"/>
    <property type="match status" value="1"/>
</dbReference>
<accession>V3ZF72</accession>
<dbReference type="HOGENOM" id="CLU_028600_0_0_1"/>
<evidence type="ECO:0000256" key="1">
    <source>
        <dbReference type="ARBA" id="ARBA00049983"/>
    </source>
</evidence>
<dbReference type="GO" id="GO:0006606">
    <property type="term" value="P:protein import into nucleus"/>
    <property type="evidence" value="ECO:0007669"/>
    <property type="project" value="TreeGrafter"/>
</dbReference>
<dbReference type="InterPro" id="IPR000225">
    <property type="entry name" value="Armadillo"/>
</dbReference>
<proteinExistence type="inferred from homology"/>
<evidence type="ECO:0000313" key="5">
    <source>
        <dbReference type="Proteomes" id="UP000030746"/>
    </source>
</evidence>
<feature type="compositionally biased region" description="Basic residues" evidence="2">
    <location>
        <begin position="1"/>
        <end position="13"/>
    </location>
</feature>
<dbReference type="EMBL" id="KB203854">
    <property type="protein sequence ID" value="ESO82767.1"/>
    <property type="molecule type" value="Genomic_DNA"/>
</dbReference>
<dbReference type="SUPFAM" id="SSF48371">
    <property type="entry name" value="ARM repeat"/>
    <property type="match status" value="1"/>
</dbReference>
<dbReference type="GO" id="GO:0042273">
    <property type="term" value="P:ribosomal large subunit biogenesis"/>
    <property type="evidence" value="ECO:0007669"/>
    <property type="project" value="TreeGrafter"/>
</dbReference>
<reference evidence="4 5" key="1">
    <citation type="journal article" date="2013" name="Nature">
        <title>Insights into bilaterian evolution from three spiralian genomes.</title>
        <authorList>
            <person name="Simakov O."/>
            <person name="Marletaz F."/>
            <person name="Cho S.J."/>
            <person name="Edsinger-Gonzales E."/>
            <person name="Havlak P."/>
            <person name="Hellsten U."/>
            <person name="Kuo D.H."/>
            <person name="Larsson T."/>
            <person name="Lv J."/>
            <person name="Arendt D."/>
            <person name="Savage R."/>
            <person name="Osoegawa K."/>
            <person name="de Jong P."/>
            <person name="Grimwood J."/>
            <person name="Chapman J.A."/>
            <person name="Shapiro H."/>
            <person name="Aerts A."/>
            <person name="Otillar R.P."/>
            <person name="Terry A.Y."/>
            <person name="Boore J.L."/>
            <person name="Grigoriev I.V."/>
            <person name="Lindberg D.R."/>
            <person name="Seaver E.C."/>
            <person name="Weisblat D.A."/>
            <person name="Putnam N.H."/>
            <person name="Rokhsar D.S."/>
        </authorList>
    </citation>
    <scope>NUCLEOTIDE SEQUENCE [LARGE SCALE GENOMIC DNA]</scope>
</reference>
<dbReference type="InterPro" id="IPR011989">
    <property type="entry name" value="ARM-like"/>
</dbReference>
<dbReference type="GeneID" id="20248107"/>
<feature type="domain" description="SYO1-like TPR repeats" evidence="3">
    <location>
        <begin position="397"/>
        <end position="649"/>
    </location>
</feature>
<dbReference type="STRING" id="225164.V3ZF72"/>